<dbReference type="EMBL" id="FUEG01000001">
    <property type="protein sequence ID" value="SJK96883.1"/>
    <property type="molecule type" value="Genomic_DNA"/>
</dbReference>
<reference evidence="2" key="1">
    <citation type="journal article" date="2017" name="Nat. Ecol. Evol.">
        <title>Genome expansion and lineage-specific genetic innovations in the forest pathogenic fungi Armillaria.</title>
        <authorList>
            <person name="Sipos G."/>
            <person name="Prasanna A.N."/>
            <person name="Walter M.C."/>
            <person name="O'Connor E."/>
            <person name="Balint B."/>
            <person name="Krizsan K."/>
            <person name="Kiss B."/>
            <person name="Hess J."/>
            <person name="Varga T."/>
            <person name="Slot J."/>
            <person name="Riley R."/>
            <person name="Boka B."/>
            <person name="Rigling D."/>
            <person name="Barry K."/>
            <person name="Lee J."/>
            <person name="Mihaltcheva S."/>
            <person name="LaButti K."/>
            <person name="Lipzen A."/>
            <person name="Waldron R."/>
            <person name="Moloney N.M."/>
            <person name="Sperisen C."/>
            <person name="Kredics L."/>
            <person name="Vagvoelgyi C."/>
            <person name="Patrignani A."/>
            <person name="Fitzpatrick D."/>
            <person name="Nagy I."/>
            <person name="Doyle S."/>
            <person name="Anderson J.B."/>
            <person name="Grigoriev I.V."/>
            <person name="Gueldener U."/>
            <person name="Muensterkoetter M."/>
            <person name="Nagy L.G."/>
        </authorList>
    </citation>
    <scope>NUCLEOTIDE SEQUENCE [LARGE SCALE GENOMIC DNA]</scope>
    <source>
        <strain evidence="2">C18/9</strain>
    </source>
</reference>
<dbReference type="OMA" id="NRIHPEC"/>
<evidence type="ECO:0008006" key="3">
    <source>
        <dbReference type="Google" id="ProtNLM"/>
    </source>
</evidence>
<keyword evidence="2" id="KW-1185">Reference proteome</keyword>
<gene>
    <name evidence="1" type="ORF">ARMOST_00131</name>
</gene>
<sequence>MAQIIHLLGPPPVELINRIHPECSSMYFDENGPFKHQRYYPPRNEGTFEVVFSTIPDSQQKEFFITFLKRMLRWLPGERASIDELLADPWMSSVQASRNR</sequence>
<dbReference type="Gene3D" id="1.10.510.10">
    <property type="entry name" value="Transferase(Phosphotransferase) domain 1"/>
    <property type="match status" value="1"/>
</dbReference>
<name>A0A284QKA5_ARMOS</name>
<evidence type="ECO:0000313" key="1">
    <source>
        <dbReference type="EMBL" id="SJK96883.1"/>
    </source>
</evidence>
<protein>
    <recommendedName>
        <fullName evidence="3">Protein kinase domain-containing protein</fullName>
    </recommendedName>
</protein>
<dbReference type="OrthoDB" id="5979581at2759"/>
<dbReference type="SUPFAM" id="SSF56112">
    <property type="entry name" value="Protein kinase-like (PK-like)"/>
    <property type="match status" value="1"/>
</dbReference>
<dbReference type="AlphaFoldDB" id="A0A284QKA5"/>
<dbReference type="InterPro" id="IPR011009">
    <property type="entry name" value="Kinase-like_dom_sf"/>
</dbReference>
<evidence type="ECO:0000313" key="2">
    <source>
        <dbReference type="Proteomes" id="UP000219338"/>
    </source>
</evidence>
<accession>A0A284QKA5</accession>
<proteinExistence type="predicted"/>
<organism evidence="1 2">
    <name type="scientific">Armillaria ostoyae</name>
    <name type="common">Armillaria root rot fungus</name>
    <dbReference type="NCBI Taxonomy" id="47428"/>
    <lineage>
        <taxon>Eukaryota</taxon>
        <taxon>Fungi</taxon>
        <taxon>Dikarya</taxon>
        <taxon>Basidiomycota</taxon>
        <taxon>Agaricomycotina</taxon>
        <taxon>Agaricomycetes</taxon>
        <taxon>Agaricomycetidae</taxon>
        <taxon>Agaricales</taxon>
        <taxon>Marasmiineae</taxon>
        <taxon>Physalacriaceae</taxon>
        <taxon>Armillaria</taxon>
    </lineage>
</organism>
<dbReference type="Proteomes" id="UP000219338">
    <property type="component" value="Unassembled WGS sequence"/>
</dbReference>